<dbReference type="EMBL" id="OC318281">
    <property type="protein sequence ID" value="CAD7401300.1"/>
    <property type="molecule type" value="Genomic_DNA"/>
</dbReference>
<protein>
    <recommendedName>
        <fullName evidence="2">Ig-like domain-containing protein</fullName>
    </recommendedName>
</protein>
<evidence type="ECO:0008006" key="2">
    <source>
        <dbReference type="Google" id="ProtNLM"/>
    </source>
</evidence>
<sequence>MSTSDDPSNPLPSVCVLTIEQVNPHVHGERVESHLGKTIPISPELVSNLVIPILGSLAQYETSANYATEAGNILCLPQLDISGLVGQTIRLPCNVDMEKCGNLHSIKWYRGSSRIFVFSEMAKIARSEGDYVERHMTFILMNFSLRLIFP</sequence>
<accession>A0A7R9CRN0</accession>
<organism evidence="1">
    <name type="scientific">Timema cristinae</name>
    <name type="common">Walking stick</name>
    <dbReference type="NCBI Taxonomy" id="61476"/>
    <lineage>
        <taxon>Eukaryota</taxon>
        <taxon>Metazoa</taxon>
        <taxon>Ecdysozoa</taxon>
        <taxon>Arthropoda</taxon>
        <taxon>Hexapoda</taxon>
        <taxon>Insecta</taxon>
        <taxon>Pterygota</taxon>
        <taxon>Neoptera</taxon>
        <taxon>Polyneoptera</taxon>
        <taxon>Phasmatodea</taxon>
        <taxon>Timematodea</taxon>
        <taxon>Timematoidea</taxon>
        <taxon>Timematidae</taxon>
        <taxon>Timema</taxon>
    </lineage>
</organism>
<dbReference type="AlphaFoldDB" id="A0A7R9CRN0"/>
<gene>
    <name evidence="1" type="ORF">TCEB3V08_LOCUS5942</name>
</gene>
<evidence type="ECO:0000313" key="1">
    <source>
        <dbReference type="EMBL" id="CAD7401300.1"/>
    </source>
</evidence>
<reference evidence="1" key="1">
    <citation type="submission" date="2020-11" db="EMBL/GenBank/DDBJ databases">
        <authorList>
            <person name="Tran Van P."/>
        </authorList>
    </citation>
    <scope>NUCLEOTIDE SEQUENCE</scope>
</reference>
<proteinExistence type="predicted"/>
<dbReference type="InterPro" id="IPR013783">
    <property type="entry name" value="Ig-like_fold"/>
</dbReference>
<name>A0A7R9CRN0_TIMCR</name>
<dbReference type="Gene3D" id="2.60.40.10">
    <property type="entry name" value="Immunoglobulins"/>
    <property type="match status" value="1"/>
</dbReference>